<dbReference type="InterPro" id="IPR048634">
    <property type="entry name" value="SecD_SecF_C"/>
</dbReference>
<dbReference type="InterPro" id="IPR055344">
    <property type="entry name" value="SecD_SecF_C_bact"/>
</dbReference>
<feature type="domain" description="Protein translocase subunit SecDF P1" evidence="12">
    <location>
        <begin position="99"/>
        <end position="153"/>
    </location>
</feature>
<comment type="subcellular location">
    <subcellularLocation>
        <location evidence="1 9">Cell membrane</location>
        <topology evidence="1 9">Multi-pass membrane protein</topology>
    </subcellularLocation>
</comment>
<gene>
    <name evidence="9 14" type="primary">secD</name>
    <name evidence="14" type="ORF">HMPREF0291_11487</name>
</gene>
<dbReference type="Pfam" id="PF02355">
    <property type="entry name" value="SecD_SecF_C"/>
    <property type="match status" value="1"/>
</dbReference>
<dbReference type="InterPro" id="IPR005791">
    <property type="entry name" value="SecD"/>
</dbReference>
<dbReference type="OrthoDB" id="5240379at2"/>
<reference evidence="14" key="1">
    <citation type="submission" date="2010-06" db="EMBL/GenBank/DDBJ databases">
        <authorList>
            <person name="Muzny D."/>
            <person name="Qin X."/>
            <person name="Buhay C."/>
            <person name="Dugan-Rocha S."/>
            <person name="Ding Y."/>
            <person name="Chen G."/>
            <person name="Hawes A."/>
            <person name="Holder M."/>
            <person name="Jhangiani S."/>
            <person name="Johnson A."/>
            <person name="Khan Z."/>
            <person name="Li Z."/>
            <person name="Liu W."/>
            <person name="Liu X."/>
            <person name="Perez L."/>
            <person name="Shen H."/>
            <person name="Wang Q."/>
            <person name="Watt J."/>
            <person name="Xi L."/>
            <person name="Xin Y."/>
            <person name="Zhou J."/>
            <person name="Deng J."/>
            <person name="Jiang H."/>
            <person name="Liu Y."/>
            <person name="Qu J."/>
            <person name="Song X.-Z."/>
            <person name="Zhang L."/>
            <person name="Villasana D."/>
            <person name="Johnson A."/>
            <person name="Liu J."/>
            <person name="Liyanage D."/>
            <person name="Lorensuhewa L."/>
            <person name="Robinson T."/>
            <person name="Song A."/>
            <person name="Song B.-B."/>
            <person name="Dinh H."/>
            <person name="Thornton R."/>
            <person name="Coyle M."/>
            <person name="Francisco L."/>
            <person name="Jackson L."/>
            <person name="Javaid M."/>
            <person name="Korchina V."/>
            <person name="Kovar C."/>
            <person name="Mata R."/>
            <person name="Mathew T."/>
            <person name="Ngo R."/>
            <person name="Nguyen L."/>
            <person name="Nguyen N."/>
            <person name="Okwuonu G."/>
            <person name="Ongeri F."/>
            <person name="Pham C."/>
            <person name="Simmons D."/>
            <person name="Wilczek-Boney K."/>
            <person name="Hale W."/>
            <person name="Jakkamsetti A."/>
            <person name="Pham P."/>
            <person name="Ruth R."/>
            <person name="San Lucas F."/>
            <person name="Warren J."/>
            <person name="Zhang J."/>
            <person name="Zhao Z."/>
            <person name="Zhou C."/>
            <person name="Zhu D."/>
            <person name="Lee S."/>
            <person name="Bess C."/>
            <person name="Blankenburg K."/>
            <person name="Forbes L."/>
            <person name="Fu Q."/>
            <person name="Gubbala S."/>
            <person name="Hirani K."/>
            <person name="Jayaseelan J.C."/>
            <person name="Lara F."/>
            <person name="Munidasa M."/>
            <person name="Palculict T."/>
            <person name="Patil S."/>
            <person name="Pu L.-L."/>
            <person name="Saada N."/>
            <person name="Tang L."/>
            <person name="Weissenberger G."/>
            <person name="Zhu Y."/>
            <person name="Hemphill L."/>
            <person name="Shang Y."/>
            <person name="Youmans B."/>
            <person name="Ayvaz T."/>
            <person name="Ross M."/>
            <person name="Santibanez J."/>
            <person name="Aqrawi P."/>
            <person name="Gross S."/>
            <person name="Joshi V."/>
            <person name="Fowler G."/>
            <person name="Nazareth L."/>
            <person name="Reid J."/>
            <person name="Worley K."/>
            <person name="Petrosino J."/>
            <person name="Highlander S."/>
            <person name="Gibbs R."/>
        </authorList>
    </citation>
    <scope>NUCLEOTIDE SEQUENCE [LARGE SCALE GENOMIC DNA]</scope>
    <source>
        <strain evidence="14">ATCC 33030</strain>
    </source>
</reference>
<organism evidence="14 15">
    <name type="scientific">Corynebacterium genitalium ATCC 33030</name>
    <dbReference type="NCBI Taxonomy" id="585529"/>
    <lineage>
        <taxon>Bacteria</taxon>
        <taxon>Bacillati</taxon>
        <taxon>Actinomycetota</taxon>
        <taxon>Actinomycetes</taxon>
        <taxon>Mycobacteriales</taxon>
        <taxon>Corynebacteriaceae</taxon>
        <taxon>Corynebacterium</taxon>
    </lineage>
</organism>
<evidence type="ECO:0000259" key="11">
    <source>
        <dbReference type="Pfam" id="PF02355"/>
    </source>
</evidence>
<feature type="transmembrane region" description="Helical" evidence="9">
    <location>
        <begin position="516"/>
        <end position="537"/>
    </location>
</feature>
<dbReference type="GO" id="GO:0015450">
    <property type="term" value="F:protein-transporting ATPase activity"/>
    <property type="evidence" value="ECO:0007669"/>
    <property type="project" value="InterPro"/>
</dbReference>
<dbReference type="PANTHER" id="PTHR30081:SF1">
    <property type="entry name" value="PROTEIN TRANSLOCASE SUBUNIT SECD"/>
    <property type="match status" value="1"/>
</dbReference>
<keyword evidence="6 9" id="KW-1133">Transmembrane helix</keyword>
<feature type="transmembrane region" description="Helical" evidence="9">
    <location>
        <begin position="459"/>
        <end position="479"/>
    </location>
</feature>
<feature type="region of interest" description="Disordered" evidence="10">
    <location>
        <begin position="671"/>
        <end position="721"/>
    </location>
</feature>
<dbReference type="Gene3D" id="3.30.70.3220">
    <property type="match status" value="1"/>
</dbReference>
<proteinExistence type="inferred from homology"/>
<comment type="subunit">
    <text evidence="9">Forms a complex with SecF. Part of the essential Sec protein translocation apparatus which comprises SecA, SecYEG and auxiliary proteins SecDF. Other proteins may also be involved.</text>
</comment>
<dbReference type="Gene3D" id="3.30.1360.200">
    <property type="match status" value="1"/>
</dbReference>
<dbReference type="RefSeq" id="WP_005289921.1">
    <property type="nucleotide sequence ID" value="NZ_CM000961.1"/>
</dbReference>
<keyword evidence="8 9" id="KW-0472">Membrane</keyword>
<name>D7WCE9_9CORY</name>
<dbReference type="Proteomes" id="UP000004208">
    <property type="component" value="Unassembled WGS sequence"/>
</dbReference>
<evidence type="ECO:0000256" key="3">
    <source>
        <dbReference type="ARBA" id="ARBA00022475"/>
    </source>
</evidence>
<evidence type="ECO:0000259" key="13">
    <source>
        <dbReference type="Pfam" id="PF22599"/>
    </source>
</evidence>
<dbReference type="AlphaFoldDB" id="D7WCE9"/>
<dbReference type="NCBIfam" id="TIGR00916">
    <property type="entry name" value="2A0604s01"/>
    <property type="match status" value="1"/>
</dbReference>
<dbReference type="EMBL" id="ACLJ02000003">
    <property type="protein sequence ID" value="EFK53830.1"/>
    <property type="molecule type" value="Genomic_DNA"/>
</dbReference>
<evidence type="ECO:0000256" key="7">
    <source>
        <dbReference type="ARBA" id="ARBA00023010"/>
    </source>
</evidence>
<feature type="domain" description="Protein export membrane protein SecD/SecF C-terminal" evidence="11">
    <location>
        <begin position="448"/>
        <end position="615"/>
    </location>
</feature>
<dbReference type="InterPro" id="IPR022813">
    <property type="entry name" value="SecD/SecF_arch_bac"/>
</dbReference>
<feature type="transmembrane region" description="Helical" evidence="9">
    <location>
        <begin position="486"/>
        <end position="510"/>
    </location>
</feature>
<dbReference type="SUPFAM" id="SSF82866">
    <property type="entry name" value="Multidrug efflux transporter AcrB transmembrane domain"/>
    <property type="match status" value="1"/>
</dbReference>
<keyword evidence="3 9" id="KW-1003">Cell membrane</keyword>
<dbReference type="GO" id="GO:0006605">
    <property type="term" value="P:protein targeting"/>
    <property type="evidence" value="ECO:0007669"/>
    <property type="project" value="UniProtKB-UniRule"/>
</dbReference>
<dbReference type="HAMAP" id="MF_01463_B">
    <property type="entry name" value="SecD_B"/>
    <property type="match status" value="1"/>
</dbReference>
<evidence type="ECO:0000256" key="2">
    <source>
        <dbReference type="ARBA" id="ARBA00022448"/>
    </source>
</evidence>
<keyword evidence="2 9" id="KW-0813">Transport</keyword>
<evidence type="ECO:0000256" key="10">
    <source>
        <dbReference type="SAM" id="MobiDB-lite"/>
    </source>
</evidence>
<evidence type="ECO:0000256" key="8">
    <source>
        <dbReference type="ARBA" id="ARBA00023136"/>
    </source>
</evidence>
<dbReference type="HOGENOM" id="CLU_007894_4_2_11"/>
<dbReference type="Gene3D" id="1.20.1640.10">
    <property type="entry name" value="Multidrug efflux transporter AcrB transmembrane domain"/>
    <property type="match status" value="1"/>
</dbReference>
<accession>D7WCE9</accession>
<keyword evidence="5 9" id="KW-0653">Protein transport</keyword>
<dbReference type="InterPro" id="IPR054384">
    <property type="entry name" value="SecDF_P1_head"/>
</dbReference>
<protein>
    <recommendedName>
        <fullName evidence="9">Protein translocase subunit SecD</fullName>
    </recommendedName>
</protein>
<comment type="caution">
    <text evidence="14">The sequence shown here is derived from an EMBL/GenBank/DDBJ whole genome shotgun (WGS) entry which is preliminary data.</text>
</comment>
<feature type="transmembrane region" description="Helical" evidence="9">
    <location>
        <begin position="565"/>
        <end position="584"/>
    </location>
</feature>
<feature type="domain" description="SecDF P1 head subdomain" evidence="13">
    <location>
        <begin position="333"/>
        <end position="433"/>
    </location>
</feature>
<dbReference type="GO" id="GO:0065002">
    <property type="term" value="P:intracellular protein transmembrane transport"/>
    <property type="evidence" value="ECO:0007669"/>
    <property type="project" value="UniProtKB-UniRule"/>
</dbReference>
<sequence length="721" mass="76936">MPRGRPWLAERGGVDAVGYEESTYVTSKTSKKRSSREGGSKRAWPARALALFALIVVATYALVFFTGDRTASPKLGIDLQGGTRVTLVPQGEQPTQEQLDQARTILENRVNGMGVSDASVVVDGNTLVITVAGEDTSEVRNIGQTSQLLFRPVGQQSPMIDQEAFPDVFGEMANRWVEYRVLTPEEAETTVKQFADGMNQQIEAMKRAQEEQGEEVPEGMELPEPIEAPEITAQPKPEPDNTLEASDFRQETTEMLREDRQSDDPTKLQAATILMQALCTPKGEDGTVPADPLAGTDDPTKPLVACDSSGGQPMLLEAVPLLQGVEDPEGPRLTGSEIDTNRPITGGFNPQTGQMEINFAFKQDGEFNGSSTWAELTGAMVGQQVAITLDSQVISAPQIQSPTPVGSATSITGQFTEEEAETLANNLRYGALPLSFAGENGEPGGTAMTVPPSLGVASLNAGIIAGLVGLLLVAAYVFYYYRLFGVISLFTLFAAGALVYGALVLLGRWIGYTLDLSGVAGLVIGIGTTADSFVVLYERIKDEVRRGRTLRSATLNGWDRAKDTIVTGNIVTLIGAVVIYILAVGEVKGFAFTMGLTTIFDLLVTFLVTAPLMILASRNPFWAKPSVNGMGKAFEAAKSKNANPRKSVRRAKQPALVGAGAPVTAGVNEDLEDSDLKIVETSQDTTGVPVSDSDPSTAPDSIRTDATRGSTRFTAGNEEEK</sequence>
<evidence type="ECO:0000256" key="6">
    <source>
        <dbReference type="ARBA" id="ARBA00022989"/>
    </source>
</evidence>
<feature type="transmembrane region" description="Helical" evidence="9">
    <location>
        <begin position="44"/>
        <end position="65"/>
    </location>
</feature>
<evidence type="ECO:0000256" key="9">
    <source>
        <dbReference type="HAMAP-Rule" id="MF_01463"/>
    </source>
</evidence>
<feature type="compositionally biased region" description="Polar residues" evidence="10">
    <location>
        <begin position="680"/>
        <end position="699"/>
    </location>
</feature>
<dbReference type="eggNOG" id="COG0342">
    <property type="taxonomic scope" value="Bacteria"/>
</dbReference>
<evidence type="ECO:0000313" key="15">
    <source>
        <dbReference type="Proteomes" id="UP000004208"/>
    </source>
</evidence>
<dbReference type="Pfam" id="PF22599">
    <property type="entry name" value="SecDF_P1_head"/>
    <property type="match status" value="1"/>
</dbReference>
<evidence type="ECO:0000256" key="1">
    <source>
        <dbReference type="ARBA" id="ARBA00004651"/>
    </source>
</evidence>
<dbReference type="GO" id="GO:0005886">
    <property type="term" value="C:plasma membrane"/>
    <property type="evidence" value="ECO:0007669"/>
    <property type="project" value="UniProtKB-SubCell"/>
</dbReference>
<keyword evidence="7 9" id="KW-0811">Translocation</keyword>
<evidence type="ECO:0000259" key="12">
    <source>
        <dbReference type="Pfam" id="PF21760"/>
    </source>
</evidence>
<comment type="function">
    <text evidence="9">Part of the Sec protein translocase complex. Interacts with the SecYEG preprotein conducting channel. SecDF uses the proton motive force (PMF) to complete protein translocation after the ATP-dependent function of SecA.</text>
</comment>
<dbReference type="GO" id="GO:0043952">
    <property type="term" value="P:protein transport by the Sec complex"/>
    <property type="evidence" value="ECO:0007669"/>
    <property type="project" value="UniProtKB-UniRule"/>
</dbReference>
<dbReference type="NCBIfam" id="TIGR01129">
    <property type="entry name" value="secD"/>
    <property type="match status" value="1"/>
</dbReference>
<evidence type="ECO:0000313" key="14">
    <source>
        <dbReference type="EMBL" id="EFK53830.1"/>
    </source>
</evidence>
<comment type="similarity">
    <text evidence="9">Belongs to the SecD/SecF family. SecD subfamily.</text>
</comment>
<dbReference type="InterPro" id="IPR048631">
    <property type="entry name" value="SecD_1st"/>
</dbReference>
<evidence type="ECO:0000256" key="5">
    <source>
        <dbReference type="ARBA" id="ARBA00022927"/>
    </source>
</evidence>
<feature type="transmembrane region" description="Helical" evidence="9">
    <location>
        <begin position="590"/>
        <end position="616"/>
    </location>
</feature>
<dbReference type="Pfam" id="PF21760">
    <property type="entry name" value="SecD_1st"/>
    <property type="match status" value="1"/>
</dbReference>
<keyword evidence="15" id="KW-1185">Reference proteome</keyword>
<dbReference type="STRING" id="585529.HMPREF0291_11487"/>
<evidence type="ECO:0000256" key="4">
    <source>
        <dbReference type="ARBA" id="ARBA00022692"/>
    </source>
</evidence>
<keyword evidence="4 9" id="KW-0812">Transmembrane</keyword>
<dbReference type="PANTHER" id="PTHR30081">
    <property type="entry name" value="PROTEIN-EXPORT MEMBRANE PROTEIN SEC"/>
    <property type="match status" value="1"/>
</dbReference>